<proteinExistence type="predicted"/>
<name>A0A151RA08_CAJCA</name>
<evidence type="ECO:0000313" key="2">
    <source>
        <dbReference type="Proteomes" id="UP000075243"/>
    </source>
</evidence>
<dbReference type="Proteomes" id="UP000075243">
    <property type="component" value="Unassembled WGS sequence"/>
</dbReference>
<evidence type="ECO:0000313" key="1">
    <source>
        <dbReference type="EMBL" id="KYP39336.1"/>
    </source>
</evidence>
<dbReference type="OMA" id="GPAHTEM"/>
<dbReference type="Gene3D" id="3.40.395.10">
    <property type="entry name" value="Adenoviral Proteinase, Chain A"/>
    <property type="match status" value="1"/>
</dbReference>
<dbReference type="PANTHER" id="PTHR33018">
    <property type="entry name" value="OS10G0338966 PROTEIN-RELATED"/>
    <property type="match status" value="1"/>
</dbReference>
<dbReference type="Gramene" id="C.cajan_40548.t">
    <property type="protein sequence ID" value="C.cajan_40548.t"/>
    <property type="gene ID" value="C.cajan_40548"/>
</dbReference>
<reference evidence="1" key="1">
    <citation type="journal article" date="2012" name="Nat. Biotechnol.">
        <title>Draft genome sequence of pigeonpea (Cajanus cajan), an orphan legume crop of resource-poor farmers.</title>
        <authorList>
            <person name="Varshney R.K."/>
            <person name="Chen W."/>
            <person name="Li Y."/>
            <person name="Bharti A.K."/>
            <person name="Saxena R.K."/>
            <person name="Schlueter J.A."/>
            <person name="Donoghue M.T."/>
            <person name="Azam S."/>
            <person name="Fan G."/>
            <person name="Whaley A.M."/>
            <person name="Farmer A.D."/>
            <person name="Sheridan J."/>
            <person name="Iwata A."/>
            <person name="Tuteja R."/>
            <person name="Penmetsa R.V."/>
            <person name="Wu W."/>
            <person name="Upadhyaya H.D."/>
            <person name="Yang S.P."/>
            <person name="Shah T."/>
            <person name="Saxena K.B."/>
            <person name="Michael T."/>
            <person name="McCombie W.R."/>
            <person name="Yang B."/>
            <person name="Zhang G."/>
            <person name="Yang H."/>
            <person name="Wang J."/>
            <person name="Spillane C."/>
            <person name="Cook D.R."/>
            <person name="May G.D."/>
            <person name="Xu X."/>
            <person name="Jackson S.A."/>
        </authorList>
    </citation>
    <scope>NUCLEOTIDE SEQUENCE [LARGE SCALE GENOMIC DNA]</scope>
</reference>
<dbReference type="InterPro" id="IPR038765">
    <property type="entry name" value="Papain-like_cys_pep_sf"/>
</dbReference>
<evidence type="ECO:0008006" key="3">
    <source>
        <dbReference type="Google" id="ProtNLM"/>
    </source>
</evidence>
<dbReference type="PANTHER" id="PTHR33018:SF34">
    <property type="entry name" value="OS02G0472350 PROTEIN"/>
    <property type="match status" value="1"/>
</dbReference>
<organism evidence="1 2">
    <name type="scientific">Cajanus cajan</name>
    <name type="common">Pigeon pea</name>
    <name type="synonym">Cajanus indicus</name>
    <dbReference type="NCBI Taxonomy" id="3821"/>
    <lineage>
        <taxon>Eukaryota</taxon>
        <taxon>Viridiplantae</taxon>
        <taxon>Streptophyta</taxon>
        <taxon>Embryophyta</taxon>
        <taxon>Tracheophyta</taxon>
        <taxon>Spermatophyta</taxon>
        <taxon>Magnoliopsida</taxon>
        <taxon>eudicotyledons</taxon>
        <taxon>Gunneridae</taxon>
        <taxon>Pentapetalae</taxon>
        <taxon>rosids</taxon>
        <taxon>fabids</taxon>
        <taxon>Fabales</taxon>
        <taxon>Fabaceae</taxon>
        <taxon>Papilionoideae</taxon>
        <taxon>50 kb inversion clade</taxon>
        <taxon>NPAAA clade</taxon>
        <taxon>indigoferoid/millettioid clade</taxon>
        <taxon>Phaseoleae</taxon>
        <taxon>Cajanus</taxon>
    </lineage>
</organism>
<gene>
    <name evidence="1" type="ORF">KK1_039363</name>
</gene>
<dbReference type="SUPFAM" id="SSF54001">
    <property type="entry name" value="Cysteine proteinases"/>
    <property type="match status" value="1"/>
</dbReference>
<keyword evidence="2" id="KW-1185">Reference proteome</keyword>
<accession>A0A151RA08</accession>
<protein>
    <recommendedName>
        <fullName evidence="3">Ubiquitin-like protease family profile domain-containing protein</fullName>
    </recommendedName>
</protein>
<dbReference type="AlphaFoldDB" id="A0A151RA08"/>
<sequence>MKGQKIEINVDPNTGTASGPNSVQFASYLGTLARDKISILVPHWKEVPQATKDLIWQDILEVYQIEDNAILAVREKAKAIQELNDAPHLLSRGGYDLLVTNYSKNELKRLKEEAIQYGASQDVVIDHPPLPPRHKLWVMARTKSSGQMTSKSANQIAEKIVSLDEQASQGSFPYRLISWPRRLVRHISSSKQTQDIPIIHRSKPRNDPICDLREASLTLTYGNPFKVIYLGSLFGVGAGDFVFYITFDDIRELIERQMLNISIIQFWMFYLNQKIEEHGYDDLYGFLEPQYTQKLGNKKEKAISYTSDRIKNSQKQIYLAPYIDQNHWKLLVLCPISNVAVWFCSLHHKPTMHVKHLVKR</sequence>
<dbReference type="EMBL" id="KQ483916">
    <property type="protein sequence ID" value="KYP39336.1"/>
    <property type="molecule type" value="Genomic_DNA"/>
</dbReference>